<keyword evidence="2 5" id="KW-0812">Transmembrane</keyword>
<proteinExistence type="predicted"/>
<keyword evidence="4 5" id="KW-0472">Membrane</keyword>
<evidence type="ECO:0000256" key="5">
    <source>
        <dbReference type="SAM" id="Phobius"/>
    </source>
</evidence>
<dbReference type="OrthoDB" id="328594at2"/>
<dbReference type="GO" id="GO:0016020">
    <property type="term" value="C:membrane"/>
    <property type="evidence" value="ECO:0007669"/>
    <property type="project" value="UniProtKB-SubCell"/>
</dbReference>
<dbReference type="InterPro" id="IPR023352">
    <property type="entry name" value="MAPEG-like_dom_sf"/>
</dbReference>
<dbReference type="STRING" id="173990.SAMN05660691_01272"/>
<evidence type="ECO:0000313" key="7">
    <source>
        <dbReference type="Proteomes" id="UP000199371"/>
    </source>
</evidence>
<dbReference type="SUPFAM" id="SSF161084">
    <property type="entry name" value="MAPEG domain-like"/>
    <property type="match status" value="1"/>
</dbReference>
<evidence type="ECO:0000313" key="6">
    <source>
        <dbReference type="EMBL" id="SEH75462.1"/>
    </source>
</evidence>
<dbReference type="EMBL" id="FNXF01000003">
    <property type="protein sequence ID" value="SEH75462.1"/>
    <property type="molecule type" value="Genomic_DNA"/>
</dbReference>
<comment type="subcellular location">
    <subcellularLocation>
        <location evidence="1">Membrane</location>
    </subcellularLocation>
</comment>
<evidence type="ECO:0000256" key="2">
    <source>
        <dbReference type="ARBA" id="ARBA00022692"/>
    </source>
</evidence>
<feature type="transmembrane region" description="Helical" evidence="5">
    <location>
        <begin position="117"/>
        <end position="134"/>
    </location>
</feature>
<protein>
    <recommendedName>
        <fullName evidence="8">MAPEG family protein</fullName>
    </recommendedName>
</protein>
<accession>A0A1H6KIR5</accession>
<evidence type="ECO:0008006" key="8">
    <source>
        <dbReference type="Google" id="ProtNLM"/>
    </source>
</evidence>
<organism evidence="6 7">
    <name type="scientific">Rheinheimera pacifica</name>
    <dbReference type="NCBI Taxonomy" id="173990"/>
    <lineage>
        <taxon>Bacteria</taxon>
        <taxon>Pseudomonadati</taxon>
        <taxon>Pseudomonadota</taxon>
        <taxon>Gammaproteobacteria</taxon>
        <taxon>Chromatiales</taxon>
        <taxon>Chromatiaceae</taxon>
        <taxon>Rheinheimera</taxon>
    </lineage>
</organism>
<dbReference type="Proteomes" id="UP000199371">
    <property type="component" value="Unassembled WGS sequence"/>
</dbReference>
<feature type="transmembrane region" description="Helical" evidence="5">
    <location>
        <begin position="6"/>
        <end position="24"/>
    </location>
</feature>
<evidence type="ECO:0000256" key="3">
    <source>
        <dbReference type="ARBA" id="ARBA00022989"/>
    </source>
</evidence>
<dbReference type="RefSeq" id="WP_092791433.1">
    <property type="nucleotide sequence ID" value="NZ_DASWWU010000017.1"/>
</dbReference>
<dbReference type="InterPro" id="IPR001129">
    <property type="entry name" value="Membr-assoc_MAPEG"/>
</dbReference>
<dbReference type="Gene3D" id="1.20.120.550">
    <property type="entry name" value="Membrane associated eicosanoid/glutathione metabolism-like domain"/>
    <property type="match status" value="1"/>
</dbReference>
<sequence>MEKLILLPVFVQILLTSVVMVLMGKRRIRAAKNKEITVAAFKTMNLTGANEQVIATSRNFDNQFQMPMLYLFSVLFTLQLGFADLGYVVLGAVFVLLRVLHTVVHIGSNNVRLRFNIFLLGCLALWLLWLRLAWQVLVA</sequence>
<evidence type="ECO:0000256" key="4">
    <source>
        <dbReference type="ARBA" id="ARBA00023136"/>
    </source>
</evidence>
<keyword evidence="7" id="KW-1185">Reference proteome</keyword>
<reference evidence="7" key="1">
    <citation type="submission" date="2016-10" db="EMBL/GenBank/DDBJ databases">
        <authorList>
            <person name="Varghese N."/>
            <person name="Submissions S."/>
        </authorList>
    </citation>
    <scope>NUCLEOTIDE SEQUENCE [LARGE SCALE GENOMIC DNA]</scope>
    <source>
        <strain evidence="7">DSM 17616</strain>
    </source>
</reference>
<gene>
    <name evidence="6" type="ORF">SAMN05660691_01272</name>
</gene>
<dbReference type="Pfam" id="PF01124">
    <property type="entry name" value="MAPEG"/>
    <property type="match status" value="1"/>
</dbReference>
<feature type="transmembrane region" description="Helical" evidence="5">
    <location>
        <begin position="68"/>
        <end position="97"/>
    </location>
</feature>
<name>A0A1H6KIR5_9GAMM</name>
<evidence type="ECO:0000256" key="1">
    <source>
        <dbReference type="ARBA" id="ARBA00004370"/>
    </source>
</evidence>
<keyword evidence="3 5" id="KW-1133">Transmembrane helix</keyword>
<dbReference type="AlphaFoldDB" id="A0A1H6KIR5"/>